<dbReference type="EMBL" id="GG666634">
    <property type="protein sequence ID" value="EEN47164.1"/>
    <property type="molecule type" value="Genomic_DNA"/>
</dbReference>
<dbReference type="AlphaFoldDB" id="C3ZJZ7"/>
<accession>C3ZJZ7</accession>
<evidence type="ECO:0000256" key="1">
    <source>
        <dbReference type="SAM" id="MobiDB-lite"/>
    </source>
</evidence>
<reference evidence="2" key="1">
    <citation type="journal article" date="2008" name="Nature">
        <title>The amphioxus genome and the evolution of the chordate karyotype.</title>
        <authorList>
            <consortium name="US DOE Joint Genome Institute (JGI-PGF)"/>
            <person name="Putnam N.H."/>
            <person name="Butts T."/>
            <person name="Ferrier D.E.K."/>
            <person name="Furlong R.F."/>
            <person name="Hellsten U."/>
            <person name="Kawashima T."/>
            <person name="Robinson-Rechavi M."/>
            <person name="Shoguchi E."/>
            <person name="Terry A."/>
            <person name="Yu J.-K."/>
            <person name="Benito-Gutierrez E.L."/>
            <person name="Dubchak I."/>
            <person name="Garcia-Fernandez J."/>
            <person name="Gibson-Brown J.J."/>
            <person name="Grigoriev I.V."/>
            <person name="Horton A.C."/>
            <person name="de Jong P.J."/>
            <person name="Jurka J."/>
            <person name="Kapitonov V.V."/>
            <person name="Kohara Y."/>
            <person name="Kuroki Y."/>
            <person name="Lindquist E."/>
            <person name="Lucas S."/>
            <person name="Osoegawa K."/>
            <person name="Pennacchio L.A."/>
            <person name="Salamov A.A."/>
            <person name="Satou Y."/>
            <person name="Sauka-Spengler T."/>
            <person name="Schmutz J."/>
            <person name="Shin-I T."/>
            <person name="Toyoda A."/>
            <person name="Bronner-Fraser M."/>
            <person name="Fujiyama A."/>
            <person name="Holland L.Z."/>
            <person name="Holland P.W.H."/>
            <person name="Satoh N."/>
            <person name="Rokhsar D.S."/>
        </authorList>
    </citation>
    <scope>NUCLEOTIDE SEQUENCE [LARGE SCALE GENOMIC DNA]</scope>
    <source>
        <strain evidence="2">S238N-H82</strain>
        <tissue evidence="2">Testes</tissue>
    </source>
</reference>
<feature type="region of interest" description="Disordered" evidence="1">
    <location>
        <begin position="156"/>
        <end position="176"/>
    </location>
</feature>
<gene>
    <name evidence="2" type="ORF">BRAFLDRAFT_108914</name>
</gene>
<name>C3ZJZ7_BRAFL</name>
<proteinExistence type="predicted"/>
<organism>
    <name type="scientific">Branchiostoma floridae</name>
    <name type="common">Florida lancelet</name>
    <name type="synonym">Amphioxus</name>
    <dbReference type="NCBI Taxonomy" id="7739"/>
    <lineage>
        <taxon>Eukaryota</taxon>
        <taxon>Metazoa</taxon>
        <taxon>Chordata</taxon>
        <taxon>Cephalochordata</taxon>
        <taxon>Leptocardii</taxon>
        <taxon>Amphioxiformes</taxon>
        <taxon>Branchiostomatidae</taxon>
        <taxon>Branchiostoma</taxon>
    </lineage>
</organism>
<protein>
    <submittedName>
        <fullName evidence="2">Uncharacterized protein</fullName>
    </submittedName>
</protein>
<evidence type="ECO:0000313" key="2">
    <source>
        <dbReference type="EMBL" id="EEN47164.1"/>
    </source>
</evidence>
<dbReference type="InParanoid" id="C3ZJZ7"/>
<sequence length="176" mass="19542">MLPFRIEDYEPGKSSILDKGREAAAKKITDIQACGWEGFVALWDDTAKDIRCCGTKKAEDILANRALQQFMSSFSNAMAPDSDNTDRFTSCVSDGDDYRGLSIISDARHCWRKNAQFSDVVGIRPIKGIQGLRREVVVALLCNIESQEQRGHMITTRRLPPEHPTAGTSDDGLSFT</sequence>